<evidence type="ECO:0000256" key="2">
    <source>
        <dbReference type="ARBA" id="ARBA00022617"/>
    </source>
</evidence>
<feature type="transmembrane region" description="Helical" evidence="6">
    <location>
        <begin position="21"/>
        <end position="38"/>
    </location>
</feature>
<sequence length="509" mass="57055">MASASLLDDISHIYPPSSGALVTYGGAAALALLAYLIYSTVVPDDSGSIRTLGGFPVLTAWAFFTQRYDFFWGNFQKHAAPHFKFSVLHHQVVALRGEEARQAFFNSKSLNFSEGYKILLGGAPSLEDINIQSSGEGGAWFNKQVALLFTNKQRLTENIPTLVEDINRRMESWGQEGQIDPFKSIYDLVFQMTVRMASCDELANDAQELEKIQELYWILEKSATPTAVLLPWFPGRAKKAKEVATRQLYMKLSHYVDLRREAKVPTNNAIDILVGQGRSNPDIIAFILGVILTGVINTGIQSCWALLFLGTNPEWRAKVQAEVDSIIEKHTNTTSRAEPLHKRLASVPTSVWEDEMPVLELVIRETLRVIFTLTLLRRNVVEDITVSGGVIRPGDFIAYNVDDAHRNPDIYTDADRFDPGRFLPGREEDKKATFAFLGWGVGRHPCTGMKIAKLEIKLIVAMMLAAYDYDVVDSAGRPSKNLPEHDRNDIHQARPVGEPVYLRFERVVE</sequence>
<keyword evidence="6" id="KW-0812">Transmembrane</keyword>
<dbReference type="OMA" id="MFPWLPT"/>
<evidence type="ECO:0000256" key="1">
    <source>
        <dbReference type="ARBA" id="ARBA00010617"/>
    </source>
</evidence>
<keyword evidence="6" id="KW-1133">Transmembrane helix</keyword>
<dbReference type="AlphaFoldDB" id="A0A0D2NCR6"/>
<evidence type="ECO:0000256" key="4">
    <source>
        <dbReference type="ARBA" id="ARBA00023004"/>
    </source>
</evidence>
<proteinExistence type="inferred from homology"/>
<keyword evidence="8" id="KW-1185">Reference proteome</keyword>
<evidence type="ECO:0000313" key="7">
    <source>
        <dbReference type="EMBL" id="KJA16889.1"/>
    </source>
</evidence>
<name>A0A0D2NCR6_HYPSF</name>
<keyword evidence="4 5" id="KW-0408">Iron</keyword>
<accession>A0A0D2NCR6</accession>
<comment type="similarity">
    <text evidence="1">Belongs to the cytochrome P450 family.</text>
</comment>
<dbReference type="PRINTS" id="PR00463">
    <property type="entry name" value="EP450I"/>
</dbReference>
<keyword evidence="3 5" id="KW-0479">Metal-binding</keyword>
<dbReference type="CDD" id="cd00302">
    <property type="entry name" value="cytochrome_P450"/>
    <property type="match status" value="1"/>
</dbReference>
<dbReference type="InterPro" id="IPR001128">
    <property type="entry name" value="Cyt_P450"/>
</dbReference>
<feature type="binding site" description="axial binding residue" evidence="5">
    <location>
        <position position="446"/>
    </location>
    <ligand>
        <name>heme</name>
        <dbReference type="ChEBI" id="CHEBI:30413"/>
    </ligand>
    <ligandPart>
        <name>Fe</name>
        <dbReference type="ChEBI" id="CHEBI:18248"/>
    </ligandPart>
</feature>
<dbReference type="SUPFAM" id="SSF48264">
    <property type="entry name" value="Cytochrome P450"/>
    <property type="match status" value="1"/>
</dbReference>
<dbReference type="Pfam" id="PF00067">
    <property type="entry name" value="p450"/>
    <property type="match status" value="1"/>
</dbReference>
<dbReference type="Proteomes" id="UP000054270">
    <property type="component" value="Unassembled WGS sequence"/>
</dbReference>
<dbReference type="STRING" id="945553.A0A0D2NCR6"/>
<comment type="cofactor">
    <cofactor evidence="5">
        <name>heme</name>
        <dbReference type="ChEBI" id="CHEBI:30413"/>
    </cofactor>
</comment>
<dbReference type="InterPro" id="IPR036396">
    <property type="entry name" value="Cyt_P450_sf"/>
</dbReference>
<evidence type="ECO:0008006" key="9">
    <source>
        <dbReference type="Google" id="ProtNLM"/>
    </source>
</evidence>
<keyword evidence="6" id="KW-0472">Membrane</keyword>
<dbReference type="GO" id="GO:0004497">
    <property type="term" value="F:monooxygenase activity"/>
    <property type="evidence" value="ECO:0007669"/>
    <property type="project" value="InterPro"/>
</dbReference>
<evidence type="ECO:0000256" key="3">
    <source>
        <dbReference type="ARBA" id="ARBA00022723"/>
    </source>
</evidence>
<feature type="transmembrane region" description="Helical" evidence="6">
    <location>
        <begin position="283"/>
        <end position="309"/>
    </location>
</feature>
<evidence type="ECO:0000313" key="8">
    <source>
        <dbReference type="Proteomes" id="UP000054270"/>
    </source>
</evidence>
<dbReference type="PANTHER" id="PTHR24304">
    <property type="entry name" value="CYTOCHROME P450 FAMILY 7"/>
    <property type="match status" value="1"/>
</dbReference>
<evidence type="ECO:0000256" key="6">
    <source>
        <dbReference type="SAM" id="Phobius"/>
    </source>
</evidence>
<evidence type="ECO:0000256" key="5">
    <source>
        <dbReference type="PIRSR" id="PIRSR602401-1"/>
    </source>
</evidence>
<keyword evidence="2 5" id="KW-0349">Heme</keyword>
<dbReference type="Gene3D" id="1.10.630.10">
    <property type="entry name" value="Cytochrome P450"/>
    <property type="match status" value="1"/>
</dbReference>
<dbReference type="GO" id="GO:0016705">
    <property type="term" value="F:oxidoreductase activity, acting on paired donors, with incorporation or reduction of molecular oxygen"/>
    <property type="evidence" value="ECO:0007669"/>
    <property type="project" value="InterPro"/>
</dbReference>
<organism evidence="7 8">
    <name type="scientific">Hypholoma sublateritium (strain FD-334 SS-4)</name>
    <dbReference type="NCBI Taxonomy" id="945553"/>
    <lineage>
        <taxon>Eukaryota</taxon>
        <taxon>Fungi</taxon>
        <taxon>Dikarya</taxon>
        <taxon>Basidiomycota</taxon>
        <taxon>Agaricomycotina</taxon>
        <taxon>Agaricomycetes</taxon>
        <taxon>Agaricomycetidae</taxon>
        <taxon>Agaricales</taxon>
        <taxon>Agaricineae</taxon>
        <taxon>Strophariaceae</taxon>
        <taxon>Hypholoma</taxon>
    </lineage>
</organism>
<dbReference type="GO" id="GO:0020037">
    <property type="term" value="F:heme binding"/>
    <property type="evidence" value="ECO:0007669"/>
    <property type="project" value="InterPro"/>
</dbReference>
<gene>
    <name evidence="7" type="ORF">HYPSUDRAFT_206683</name>
</gene>
<dbReference type="GO" id="GO:0005506">
    <property type="term" value="F:iron ion binding"/>
    <property type="evidence" value="ECO:0007669"/>
    <property type="project" value="InterPro"/>
</dbReference>
<dbReference type="PANTHER" id="PTHR24304:SF2">
    <property type="entry name" value="24-HYDROXYCHOLESTEROL 7-ALPHA-HYDROXYLASE"/>
    <property type="match status" value="1"/>
</dbReference>
<dbReference type="OrthoDB" id="1055148at2759"/>
<reference evidence="8" key="1">
    <citation type="submission" date="2014-04" db="EMBL/GenBank/DDBJ databases">
        <title>Evolutionary Origins and Diversification of the Mycorrhizal Mutualists.</title>
        <authorList>
            <consortium name="DOE Joint Genome Institute"/>
            <consortium name="Mycorrhizal Genomics Consortium"/>
            <person name="Kohler A."/>
            <person name="Kuo A."/>
            <person name="Nagy L.G."/>
            <person name="Floudas D."/>
            <person name="Copeland A."/>
            <person name="Barry K.W."/>
            <person name="Cichocki N."/>
            <person name="Veneault-Fourrey C."/>
            <person name="LaButti K."/>
            <person name="Lindquist E.A."/>
            <person name="Lipzen A."/>
            <person name="Lundell T."/>
            <person name="Morin E."/>
            <person name="Murat C."/>
            <person name="Riley R."/>
            <person name="Ohm R."/>
            <person name="Sun H."/>
            <person name="Tunlid A."/>
            <person name="Henrissat B."/>
            <person name="Grigoriev I.V."/>
            <person name="Hibbett D.S."/>
            <person name="Martin F."/>
        </authorList>
    </citation>
    <scope>NUCLEOTIDE SEQUENCE [LARGE SCALE GENOMIC DNA]</scope>
    <source>
        <strain evidence="8">FD-334 SS-4</strain>
    </source>
</reference>
<dbReference type="EMBL" id="KN817613">
    <property type="protein sequence ID" value="KJA16889.1"/>
    <property type="molecule type" value="Genomic_DNA"/>
</dbReference>
<protein>
    <recommendedName>
        <fullName evidence="9">Cytochrome P450</fullName>
    </recommendedName>
</protein>
<dbReference type="InterPro" id="IPR050529">
    <property type="entry name" value="CYP450_sterol_14alpha_dmase"/>
</dbReference>
<dbReference type="InterPro" id="IPR002401">
    <property type="entry name" value="Cyt_P450_E_grp-I"/>
</dbReference>